<feature type="domain" description="Recombinase" evidence="8">
    <location>
        <begin position="157"/>
        <end position="259"/>
    </location>
</feature>
<dbReference type="PROSITE" id="PS00397">
    <property type="entry name" value="RECOMBINASES_1"/>
    <property type="match status" value="1"/>
</dbReference>
<dbReference type="Proteomes" id="UP000547209">
    <property type="component" value="Unassembled WGS sequence"/>
</dbReference>
<sequence length="468" mass="53612">MRVACYLRVSTLDQVQGYSLDMQRERLEAYCKAQGWVDYTFYMDDGESATNLDRPGMRRLIRHIEEKKLDVAIVLKLDRLSRKQKDVLYLLEDVFEKHGVSFVSATEPFNTSTPLGKAMIGVLAVFAQLERDMIVERTVGGKLQRIRGGKWHGGHAPFGYQWHESGDFLEMVPDEADTVIEIFRRFIDGDSYSELSRWAQEKHPSHTFEASIIKRIISRPAYAGKMLYSGTMYESTTEPIVDAKTWEDSRRELKRRNDGLPPRGDYLLTGLCRCSLCGSSVVHETKQHKNKKTGKVYYKDYICCKAQKFKPYSCTMGYHRRIEVEDYIVHKIKTISSDDNDVQNQLGTKSDNNEEIIHALKSRIKAADSGLENLMEAIQIGAVKASSVAKRIKDLEEEKEAAEKSLEEIKDSSPANNESVDVSFIREIGDVWDELTEEEQKIILRKIVLYVKINPRGTEPEITWNLST</sequence>
<dbReference type="InterPro" id="IPR038109">
    <property type="entry name" value="DNA_bind_recomb_sf"/>
</dbReference>
<evidence type="ECO:0000256" key="3">
    <source>
        <dbReference type="ARBA" id="ARBA00023172"/>
    </source>
</evidence>
<evidence type="ECO:0000256" key="6">
    <source>
        <dbReference type="SAM" id="Coils"/>
    </source>
</evidence>
<comment type="caution">
    <text evidence="9">The sequence shown here is derived from an EMBL/GenBank/DDBJ whole genome shotgun (WGS) entry which is preliminary data.</text>
</comment>
<dbReference type="SUPFAM" id="SSF53041">
    <property type="entry name" value="Resolvase-like"/>
    <property type="match status" value="1"/>
</dbReference>
<evidence type="ECO:0000313" key="9">
    <source>
        <dbReference type="EMBL" id="MBB6672584.1"/>
    </source>
</evidence>
<keyword evidence="6" id="KW-0175">Coiled coil</keyword>
<evidence type="ECO:0000256" key="2">
    <source>
        <dbReference type="ARBA" id="ARBA00023125"/>
    </source>
</evidence>
<dbReference type="Gene3D" id="3.90.1750.20">
    <property type="entry name" value="Putative Large Serine Recombinase, Chain B, Domain 2"/>
    <property type="match status" value="1"/>
</dbReference>
<dbReference type="CDD" id="cd00338">
    <property type="entry name" value="Ser_Recombinase"/>
    <property type="match status" value="1"/>
</dbReference>
<dbReference type="PANTHER" id="PTHR30461">
    <property type="entry name" value="DNA-INVERTASE FROM LAMBDOID PROPHAGE"/>
    <property type="match status" value="1"/>
</dbReference>
<feature type="domain" description="Resolvase/invertase-type recombinase catalytic" evidence="7">
    <location>
        <begin position="2"/>
        <end position="149"/>
    </location>
</feature>
<evidence type="ECO:0000256" key="4">
    <source>
        <dbReference type="PIRSR" id="PIRSR606118-50"/>
    </source>
</evidence>
<dbReference type="PROSITE" id="PS51736">
    <property type="entry name" value="RECOMBINASES_3"/>
    <property type="match status" value="1"/>
</dbReference>
<evidence type="ECO:0000313" key="10">
    <source>
        <dbReference type="Proteomes" id="UP000547209"/>
    </source>
</evidence>
<proteinExistence type="predicted"/>
<dbReference type="InterPro" id="IPR006118">
    <property type="entry name" value="Recombinase_CS"/>
</dbReference>
<keyword evidence="3" id="KW-0233">DNA recombination</keyword>
<keyword evidence="10" id="KW-1185">Reference proteome</keyword>
<dbReference type="PROSITE" id="PS51737">
    <property type="entry name" value="RECOMBINASE_DNA_BIND"/>
    <property type="match status" value="1"/>
</dbReference>
<dbReference type="GO" id="GO:0015074">
    <property type="term" value="P:DNA integration"/>
    <property type="evidence" value="ECO:0007669"/>
    <property type="project" value="UniProtKB-KW"/>
</dbReference>
<organism evidence="9 10">
    <name type="scientific">Cohnella nanjingensis</name>
    <dbReference type="NCBI Taxonomy" id="1387779"/>
    <lineage>
        <taxon>Bacteria</taxon>
        <taxon>Bacillati</taxon>
        <taxon>Bacillota</taxon>
        <taxon>Bacilli</taxon>
        <taxon>Bacillales</taxon>
        <taxon>Paenibacillaceae</taxon>
        <taxon>Cohnella</taxon>
    </lineage>
</organism>
<dbReference type="PANTHER" id="PTHR30461:SF23">
    <property type="entry name" value="DNA RECOMBINASE-RELATED"/>
    <property type="match status" value="1"/>
</dbReference>
<dbReference type="InterPro" id="IPR050639">
    <property type="entry name" value="SSR_resolvase"/>
</dbReference>
<dbReference type="AlphaFoldDB" id="A0A7X0RRY9"/>
<dbReference type="Pfam" id="PF07508">
    <property type="entry name" value="Recombinase"/>
    <property type="match status" value="1"/>
</dbReference>
<dbReference type="SMART" id="SM00857">
    <property type="entry name" value="Resolvase"/>
    <property type="match status" value="1"/>
</dbReference>
<dbReference type="EMBL" id="JACJVP010000029">
    <property type="protein sequence ID" value="MBB6672584.1"/>
    <property type="molecule type" value="Genomic_DNA"/>
</dbReference>
<dbReference type="InterPro" id="IPR036162">
    <property type="entry name" value="Resolvase-like_N_sf"/>
</dbReference>
<reference evidence="9 10" key="1">
    <citation type="submission" date="2020-08" db="EMBL/GenBank/DDBJ databases">
        <title>Cohnella phylogeny.</title>
        <authorList>
            <person name="Dunlap C."/>
        </authorList>
    </citation>
    <scope>NUCLEOTIDE SEQUENCE [LARGE SCALE GENOMIC DNA]</scope>
    <source>
        <strain evidence="9 10">DSM 28246</strain>
    </source>
</reference>
<dbReference type="InterPro" id="IPR025827">
    <property type="entry name" value="Zn_ribbon_recom_dom"/>
</dbReference>
<gene>
    <name evidence="9" type="ORF">H7C19_18035</name>
</gene>
<keyword evidence="1" id="KW-0229">DNA integration</keyword>
<dbReference type="InterPro" id="IPR006119">
    <property type="entry name" value="Resolv_N"/>
</dbReference>
<evidence type="ECO:0000256" key="5">
    <source>
        <dbReference type="PROSITE-ProRule" id="PRU10137"/>
    </source>
</evidence>
<dbReference type="GO" id="GO:0000150">
    <property type="term" value="F:DNA strand exchange activity"/>
    <property type="evidence" value="ECO:0007669"/>
    <property type="project" value="InterPro"/>
</dbReference>
<dbReference type="Pfam" id="PF00239">
    <property type="entry name" value="Resolvase"/>
    <property type="match status" value="1"/>
</dbReference>
<keyword evidence="2" id="KW-0238">DNA-binding</keyword>
<evidence type="ECO:0000259" key="7">
    <source>
        <dbReference type="PROSITE" id="PS51736"/>
    </source>
</evidence>
<dbReference type="GO" id="GO:0003677">
    <property type="term" value="F:DNA binding"/>
    <property type="evidence" value="ECO:0007669"/>
    <property type="project" value="UniProtKB-KW"/>
</dbReference>
<dbReference type="InterPro" id="IPR011109">
    <property type="entry name" value="DNA_bind_recombinase_dom"/>
</dbReference>
<protein>
    <submittedName>
        <fullName evidence="9">Recombinase family protein</fullName>
    </submittedName>
</protein>
<dbReference type="Pfam" id="PF13408">
    <property type="entry name" value="Zn_ribbon_recom"/>
    <property type="match status" value="1"/>
</dbReference>
<feature type="active site" description="O-(5'-phospho-DNA)-serine intermediate" evidence="4 5">
    <location>
        <position position="10"/>
    </location>
</feature>
<accession>A0A7X0RRY9</accession>
<evidence type="ECO:0000256" key="1">
    <source>
        <dbReference type="ARBA" id="ARBA00022908"/>
    </source>
</evidence>
<feature type="coiled-coil region" evidence="6">
    <location>
        <begin position="385"/>
        <end position="412"/>
    </location>
</feature>
<name>A0A7X0RRY9_9BACL</name>
<evidence type="ECO:0000259" key="8">
    <source>
        <dbReference type="PROSITE" id="PS51737"/>
    </source>
</evidence>
<dbReference type="Gene3D" id="3.40.50.1390">
    <property type="entry name" value="Resolvase, N-terminal catalytic domain"/>
    <property type="match status" value="1"/>
</dbReference>